<sequence length="479" mass="54651">MVSTVDISKEIWMRIGQYLPLTDKAAASRVSKAWSEVFRTQMYRSLSLRRRDNNRDDDWSLGRGEDDDDYDDEEDEEAERRRSLKVLMPPKETVYKYRASIQDLKLDFPSPFLNNATIFATPGLKRLLVNSSKNAAETPEALAILDPLLTSPGLKNIEVHGFKLKGVMYILERVQHVESVSFNMCDFTGIEAAFKKAKLDLRIKKLDLRLNQGMGFQDLINWIGHFRHLDTLGLDHPPDNISDDAIIFPEKAPKINMSALSKLTGLNILAVSGPMLWGDQLAKMLKNCPKVTNLSLFNQTLYDDGFLAMAELFPHLTTLNMVGCDRVRVWMIKMILDSCPRMLHLVCPQFDLEYLPNPKAYSYVGPAGMSRNSASAWPCTGLKTLVLQDVTWSSKPSHLKWFMKQIGSLKNLEVFQMQYVDREEEELKAVLPGSVRSTGKDLKVTLKEGHFLRNDLEKTKALKWVLDVWPNMKMFTIMP</sequence>
<dbReference type="SUPFAM" id="SSF81383">
    <property type="entry name" value="F-box domain"/>
    <property type="match status" value="1"/>
</dbReference>
<name>A0A9P3LXJ0_9FUNG</name>
<dbReference type="EMBL" id="BQFW01000008">
    <property type="protein sequence ID" value="GJJ74153.1"/>
    <property type="molecule type" value="Genomic_DNA"/>
</dbReference>
<reference evidence="2" key="1">
    <citation type="submission" date="2021-11" db="EMBL/GenBank/DDBJ databases">
        <authorList>
            <person name="Herlambang A."/>
            <person name="Guo Y."/>
            <person name="Takashima Y."/>
            <person name="Nishizawa T."/>
        </authorList>
    </citation>
    <scope>NUCLEOTIDE SEQUENCE</scope>
    <source>
        <strain evidence="2">E1425</strain>
    </source>
</reference>
<evidence type="ECO:0008006" key="4">
    <source>
        <dbReference type="Google" id="ProtNLM"/>
    </source>
</evidence>
<dbReference type="InterPro" id="IPR036047">
    <property type="entry name" value="F-box-like_dom_sf"/>
</dbReference>
<dbReference type="AlphaFoldDB" id="A0A9P3LXJ0"/>
<feature type="compositionally biased region" description="Basic and acidic residues" evidence="1">
    <location>
        <begin position="55"/>
        <end position="64"/>
    </location>
</feature>
<keyword evidence="3" id="KW-1185">Reference proteome</keyword>
<feature type="compositionally biased region" description="Acidic residues" evidence="1">
    <location>
        <begin position="65"/>
        <end position="77"/>
    </location>
</feature>
<protein>
    <recommendedName>
        <fullName evidence="4">F-box domain-containing protein</fullName>
    </recommendedName>
</protein>
<evidence type="ECO:0000313" key="3">
    <source>
        <dbReference type="Proteomes" id="UP000827284"/>
    </source>
</evidence>
<proteinExistence type="predicted"/>
<dbReference type="SUPFAM" id="SSF52047">
    <property type="entry name" value="RNI-like"/>
    <property type="match status" value="1"/>
</dbReference>
<reference evidence="2" key="2">
    <citation type="journal article" date="2022" name="Microbiol. Resour. Announc.">
        <title>Whole-Genome Sequence of Entomortierella parvispora E1425, a Mucoromycotan Fungus Associated with Burkholderiaceae-Related Endosymbiotic Bacteria.</title>
        <authorList>
            <person name="Herlambang A."/>
            <person name="Guo Y."/>
            <person name="Takashima Y."/>
            <person name="Narisawa K."/>
            <person name="Ohta H."/>
            <person name="Nishizawa T."/>
        </authorList>
    </citation>
    <scope>NUCLEOTIDE SEQUENCE</scope>
    <source>
        <strain evidence="2">E1425</strain>
    </source>
</reference>
<feature type="region of interest" description="Disordered" evidence="1">
    <location>
        <begin position="55"/>
        <end position="77"/>
    </location>
</feature>
<comment type="caution">
    <text evidence="2">The sequence shown here is derived from an EMBL/GenBank/DDBJ whole genome shotgun (WGS) entry which is preliminary data.</text>
</comment>
<dbReference type="Gene3D" id="1.20.1280.50">
    <property type="match status" value="1"/>
</dbReference>
<accession>A0A9P3LXJ0</accession>
<dbReference type="InterPro" id="IPR032675">
    <property type="entry name" value="LRR_dom_sf"/>
</dbReference>
<evidence type="ECO:0000256" key="1">
    <source>
        <dbReference type="SAM" id="MobiDB-lite"/>
    </source>
</evidence>
<organism evidence="2 3">
    <name type="scientific">Entomortierella parvispora</name>
    <dbReference type="NCBI Taxonomy" id="205924"/>
    <lineage>
        <taxon>Eukaryota</taxon>
        <taxon>Fungi</taxon>
        <taxon>Fungi incertae sedis</taxon>
        <taxon>Mucoromycota</taxon>
        <taxon>Mortierellomycotina</taxon>
        <taxon>Mortierellomycetes</taxon>
        <taxon>Mortierellales</taxon>
        <taxon>Mortierellaceae</taxon>
        <taxon>Entomortierella</taxon>
    </lineage>
</organism>
<gene>
    <name evidence="2" type="ORF">EMPS_06511</name>
</gene>
<evidence type="ECO:0000313" key="2">
    <source>
        <dbReference type="EMBL" id="GJJ74153.1"/>
    </source>
</evidence>
<dbReference type="Proteomes" id="UP000827284">
    <property type="component" value="Unassembled WGS sequence"/>
</dbReference>
<dbReference type="Gene3D" id="3.80.10.10">
    <property type="entry name" value="Ribonuclease Inhibitor"/>
    <property type="match status" value="1"/>
</dbReference>